<dbReference type="PANTHER" id="PTHR30417:SF1">
    <property type="entry name" value="N-ACETYLMURAMOYL-L-ALANINE AMIDASE AMID"/>
    <property type="match status" value="1"/>
</dbReference>
<comment type="caution">
    <text evidence="6">The sequence shown here is derived from an EMBL/GenBank/DDBJ whole genome shotgun (WGS) entry which is preliminary data.</text>
</comment>
<evidence type="ECO:0000313" key="7">
    <source>
        <dbReference type="Proteomes" id="UP000215509"/>
    </source>
</evidence>
<evidence type="ECO:0000313" key="6">
    <source>
        <dbReference type="EMBL" id="OXM86449.1"/>
    </source>
</evidence>
<dbReference type="GO" id="GO:0071555">
    <property type="term" value="P:cell wall organization"/>
    <property type="evidence" value="ECO:0007669"/>
    <property type="project" value="UniProtKB-KW"/>
</dbReference>
<dbReference type="GO" id="GO:0009253">
    <property type="term" value="P:peptidoglycan catabolic process"/>
    <property type="evidence" value="ECO:0007669"/>
    <property type="project" value="InterPro"/>
</dbReference>
<dbReference type="OrthoDB" id="9794294at2"/>
<keyword evidence="4" id="KW-0961">Cell wall biogenesis/degradation</keyword>
<feature type="domain" description="N-acetylmuramoyl-L-alanine amidase" evidence="5">
    <location>
        <begin position="19"/>
        <end position="161"/>
    </location>
</feature>
<dbReference type="InterPro" id="IPR051206">
    <property type="entry name" value="NAMLAA_amidase_2"/>
</dbReference>
<proteinExistence type="predicted"/>
<dbReference type="SMART" id="SM00644">
    <property type="entry name" value="Ami_2"/>
    <property type="match status" value="1"/>
</dbReference>
<keyword evidence="3" id="KW-0378">Hydrolase</keyword>
<organism evidence="6 7">
    <name type="scientific">Paenibacillus rigui</name>
    <dbReference type="NCBI Taxonomy" id="554312"/>
    <lineage>
        <taxon>Bacteria</taxon>
        <taxon>Bacillati</taxon>
        <taxon>Bacillota</taxon>
        <taxon>Bacilli</taxon>
        <taxon>Bacillales</taxon>
        <taxon>Paenibacillaceae</taxon>
        <taxon>Paenibacillus</taxon>
    </lineage>
</organism>
<dbReference type="Pfam" id="PF01510">
    <property type="entry name" value="Amidase_2"/>
    <property type="match status" value="1"/>
</dbReference>
<gene>
    <name evidence="6" type="ORF">CF651_09745</name>
</gene>
<reference evidence="6 7" key="1">
    <citation type="submission" date="2017-07" db="EMBL/GenBank/DDBJ databases">
        <title>Genome sequencing and assembly of Paenibacillus rigui.</title>
        <authorList>
            <person name="Mayilraj S."/>
        </authorList>
    </citation>
    <scope>NUCLEOTIDE SEQUENCE [LARGE SCALE GENOMIC DNA]</scope>
    <source>
        <strain evidence="6 7">JCM 16352</strain>
    </source>
</reference>
<evidence type="ECO:0000256" key="4">
    <source>
        <dbReference type="ARBA" id="ARBA00023316"/>
    </source>
</evidence>
<dbReference type="CDD" id="cd06583">
    <property type="entry name" value="PGRP"/>
    <property type="match status" value="1"/>
</dbReference>
<sequence length="240" mass="27047">MTFRIKYSVSPSYLTGGSLRRPSLPMNQVRFIVAHDTGNPGSTAANNVAYYERSRDDMEASAHIFVDDSDIIECIPFLSGPAEKAWHVVYNTPIDNQTFGVDANDCAGGIELCYGENINGKEAYQRYVWVMAYACWRYGLDPATDITAHFILDPSRKIDPKNALSPLGITFEQFLNDVKQEYDTCIQKEPEPMLDKGVAQTIISTWISPAWHQMTGNRDQQDYLHWLANELRKAAGLDPE</sequence>
<keyword evidence="7" id="KW-1185">Reference proteome</keyword>
<evidence type="ECO:0000256" key="2">
    <source>
        <dbReference type="ARBA" id="ARBA00011901"/>
    </source>
</evidence>
<dbReference type="EC" id="3.5.1.28" evidence="2"/>
<dbReference type="Proteomes" id="UP000215509">
    <property type="component" value="Unassembled WGS sequence"/>
</dbReference>
<comment type="catalytic activity">
    <reaction evidence="1">
        <text>Hydrolyzes the link between N-acetylmuramoyl residues and L-amino acid residues in certain cell-wall glycopeptides.</text>
        <dbReference type="EC" id="3.5.1.28"/>
    </reaction>
</comment>
<dbReference type="InterPro" id="IPR002502">
    <property type="entry name" value="Amidase_domain"/>
</dbReference>
<evidence type="ECO:0000259" key="5">
    <source>
        <dbReference type="SMART" id="SM00644"/>
    </source>
</evidence>
<dbReference type="SUPFAM" id="SSF55846">
    <property type="entry name" value="N-acetylmuramoyl-L-alanine amidase-like"/>
    <property type="match status" value="1"/>
</dbReference>
<name>A0A229UU63_9BACL</name>
<dbReference type="RefSeq" id="WP_094014665.1">
    <property type="nucleotide sequence ID" value="NZ_NMQW01000014.1"/>
</dbReference>
<dbReference type="AlphaFoldDB" id="A0A229UU63"/>
<protein>
    <recommendedName>
        <fullName evidence="2">N-acetylmuramoyl-L-alanine amidase</fullName>
        <ecNumber evidence="2">3.5.1.28</ecNumber>
    </recommendedName>
</protein>
<evidence type="ECO:0000256" key="3">
    <source>
        <dbReference type="ARBA" id="ARBA00022801"/>
    </source>
</evidence>
<accession>A0A229UU63</accession>
<dbReference type="InterPro" id="IPR036505">
    <property type="entry name" value="Amidase/PGRP_sf"/>
</dbReference>
<dbReference type="GO" id="GO:0009254">
    <property type="term" value="P:peptidoglycan turnover"/>
    <property type="evidence" value="ECO:0007669"/>
    <property type="project" value="TreeGrafter"/>
</dbReference>
<dbReference type="PANTHER" id="PTHR30417">
    <property type="entry name" value="N-ACETYLMURAMOYL-L-ALANINE AMIDASE AMID"/>
    <property type="match status" value="1"/>
</dbReference>
<dbReference type="EMBL" id="NMQW01000014">
    <property type="protein sequence ID" value="OXM86449.1"/>
    <property type="molecule type" value="Genomic_DNA"/>
</dbReference>
<evidence type="ECO:0000256" key="1">
    <source>
        <dbReference type="ARBA" id="ARBA00001561"/>
    </source>
</evidence>
<dbReference type="Gene3D" id="3.40.80.10">
    <property type="entry name" value="Peptidoglycan recognition protein-like"/>
    <property type="match status" value="1"/>
</dbReference>
<dbReference type="GO" id="GO:0008745">
    <property type="term" value="F:N-acetylmuramoyl-L-alanine amidase activity"/>
    <property type="evidence" value="ECO:0007669"/>
    <property type="project" value="UniProtKB-EC"/>
</dbReference>